<proteinExistence type="predicted"/>
<reference evidence="2" key="1">
    <citation type="submission" date="2022-11" db="UniProtKB">
        <authorList>
            <consortium name="WormBaseParasite"/>
        </authorList>
    </citation>
    <scope>IDENTIFICATION</scope>
</reference>
<evidence type="ECO:0000313" key="1">
    <source>
        <dbReference type="Proteomes" id="UP000887576"/>
    </source>
</evidence>
<accession>A0AC34QWK8</accession>
<evidence type="ECO:0000313" key="2">
    <source>
        <dbReference type="WBParaSite" id="JU765_v2.g20031.t1"/>
    </source>
</evidence>
<name>A0AC34QWK8_9BILA</name>
<dbReference type="Proteomes" id="UP000887576">
    <property type="component" value="Unplaced"/>
</dbReference>
<sequence>MVLRSLVKVVVAAGEAVTKAFARAVREEIKASQQAAARQATSSGSSGSSSEEKEATKANARLGISLQESIQILDVKAPLNPEEVEKRFKHLFEVNEKSKGGSFYLQSKVYCAKQRIDEELRRQEEAKKEE</sequence>
<protein>
    <submittedName>
        <fullName evidence="2">Mitochondrial import inner membrane translocase subunit TIM16</fullName>
    </submittedName>
</protein>
<dbReference type="WBParaSite" id="JU765_v2.g20031.t1">
    <property type="protein sequence ID" value="JU765_v2.g20031.t1"/>
    <property type="gene ID" value="JU765_v2.g20031"/>
</dbReference>
<organism evidence="1 2">
    <name type="scientific">Panagrolaimus sp. JU765</name>
    <dbReference type="NCBI Taxonomy" id="591449"/>
    <lineage>
        <taxon>Eukaryota</taxon>
        <taxon>Metazoa</taxon>
        <taxon>Ecdysozoa</taxon>
        <taxon>Nematoda</taxon>
        <taxon>Chromadorea</taxon>
        <taxon>Rhabditida</taxon>
        <taxon>Tylenchina</taxon>
        <taxon>Panagrolaimomorpha</taxon>
        <taxon>Panagrolaimoidea</taxon>
        <taxon>Panagrolaimidae</taxon>
        <taxon>Panagrolaimus</taxon>
    </lineage>
</organism>